<evidence type="ECO:0000313" key="1">
    <source>
        <dbReference type="EMBL" id="QJD96527.1"/>
    </source>
</evidence>
<dbReference type="KEGG" id="mrob:HH214_11895"/>
<organism evidence="1 2">
    <name type="scientific">Mucilaginibacter robiniae</name>
    <dbReference type="NCBI Taxonomy" id="2728022"/>
    <lineage>
        <taxon>Bacteria</taxon>
        <taxon>Pseudomonadati</taxon>
        <taxon>Bacteroidota</taxon>
        <taxon>Sphingobacteriia</taxon>
        <taxon>Sphingobacteriales</taxon>
        <taxon>Sphingobacteriaceae</taxon>
        <taxon>Mucilaginibacter</taxon>
    </lineage>
</organism>
<protein>
    <submittedName>
        <fullName evidence="1">Uncharacterized protein</fullName>
    </submittedName>
</protein>
<proteinExistence type="predicted"/>
<keyword evidence="2" id="KW-1185">Reference proteome</keyword>
<accession>A0A7L5E283</accession>
<dbReference type="Proteomes" id="UP000503278">
    <property type="component" value="Chromosome"/>
</dbReference>
<sequence length="62" mass="7131">MTNIFEQVSYSIVVKYSEQDCESLLIKQSQIKGEFCVIILSFTITEMYAKEQGWSSTRLSKA</sequence>
<reference evidence="1 2" key="1">
    <citation type="submission" date="2020-04" db="EMBL/GenBank/DDBJ databases">
        <title>Genome sequencing of novel species.</title>
        <authorList>
            <person name="Heo J."/>
            <person name="Kim S.-J."/>
            <person name="Kim J.-S."/>
            <person name="Hong S.-B."/>
            <person name="Kwon S.-W."/>
        </authorList>
    </citation>
    <scope>NUCLEOTIDE SEQUENCE [LARGE SCALE GENOMIC DNA]</scope>
    <source>
        <strain evidence="1 2">F39-2</strain>
    </source>
</reference>
<dbReference type="AlphaFoldDB" id="A0A7L5E283"/>
<name>A0A7L5E283_9SPHI</name>
<evidence type="ECO:0000313" key="2">
    <source>
        <dbReference type="Proteomes" id="UP000503278"/>
    </source>
</evidence>
<gene>
    <name evidence="1" type="ORF">HH214_11895</name>
</gene>
<dbReference type="RefSeq" id="WP_169607935.1">
    <property type="nucleotide sequence ID" value="NZ_CP051682.1"/>
</dbReference>
<dbReference type="EMBL" id="CP051682">
    <property type="protein sequence ID" value="QJD96527.1"/>
    <property type="molecule type" value="Genomic_DNA"/>
</dbReference>